<proteinExistence type="predicted"/>
<dbReference type="AlphaFoldDB" id="A0A0G4HRW6"/>
<accession>A0A0G4HRW6</accession>
<dbReference type="InterPro" id="IPR013784">
    <property type="entry name" value="Carb-bd-like_fold"/>
</dbReference>
<sequence>MKGFIAFIAHCPELRENQRVVVVGECPELGGWKLGGALSLSPAPCGRPWWALGEVKVNLPESTMGVAGDFVNSVGTGEEGGGLGVSELKFRLLAIPNDWQCTELKFRLLAIPNDWQCTELEVPHPCDFVSLEPLMEGDFHIVHLVGAPPLSDRSSVGARGVNTIHVCAEGGEGQEREVVGISVEWGVAESVQLALLPLPTNRQTENLHREYQHNGLSESQSEIACPPFSEERTEKTSRIEKGSGGSEGVPICRPQSAVKSQRSYHDRGSDEGNHPADFVSDHPPTLPPQPSNSLQLPTRVRIHHVQSEERQSGKADVLAVSMKRRQPESALTQVDANECDEESGCPGERKGGGLWREGREGREGECLRQEKQHRLTVSLSDSAPLSSELCRRRGDLIAGGRGGVSENDCRRGEGGEVKRNRHGQILCLHGRVRTRCKECGGGSICEHGRIRSQCKECGGKSLCEHGRPRHQCKECGGKGICEHGRPRHQCKECGGKGIYEHGRLRHQCKECGGKGICEHGRIRSQCKECGGKGICKHGRLRHQCKGCGGKGICEHGRIRSR</sequence>
<dbReference type="SUPFAM" id="SSF49452">
    <property type="entry name" value="Starch-binding domain-like"/>
    <property type="match status" value="1"/>
</dbReference>
<feature type="compositionally biased region" description="Basic and acidic residues" evidence="1">
    <location>
        <begin position="229"/>
        <end position="241"/>
    </location>
</feature>
<dbReference type="InterPro" id="IPR013783">
    <property type="entry name" value="Ig-like_fold"/>
</dbReference>
<name>A0A0G4HRW6_9ALVE</name>
<evidence type="ECO:0000256" key="1">
    <source>
        <dbReference type="SAM" id="MobiDB-lite"/>
    </source>
</evidence>
<feature type="compositionally biased region" description="Basic and acidic residues" evidence="1">
    <location>
        <begin position="263"/>
        <end position="274"/>
    </location>
</feature>
<gene>
    <name evidence="2" type="ORF">Cvel_8198</name>
</gene>
<feature type="compositionally biased region" description="Basic and acidic residues" evidence="1">
    <location>
        <begin position="347"/>
        <end position="357"/>
    </location>
</feature>
<evidence type="ECO:0008006" key="3">
    <source>
        <dbReference type="Google" id="ProtNLM"/>
    </source>
</evidence>
<feature type="region of interest" description="Disordered" evidence="1">
    <location>
        <begin position="212"/>
        <end position="294"/>
    </location>
</feature>
<dbReference type="PhylomeDB" id="A0A0G4HRW6"/>
<organism evidence="2">
    <name type="scientific">Chromera velia CCMP2878</name>
    <dbReference type="NCBI Taxonomy" id="1169474"/>
    <lineage>
        <taxon>Eukaryota</taxon>
        <taxon>Sar</taxon>
        <taxon>Alveolata</taxon>
        <taxon>Colpodellida</taxon>
        <taxon>Chromeraceae</taxon>
        <taxon>Chromera</taxon>
    </lineage>
</organism>
<dbReference type="EMBL" id="CDMZ01003653">
    <property type="protein sequence ID" value="CEM47130.1"/>
    <property type="molecule type" value="Genomic_DNA"/>
</dbReference>
<dbReference type="VEuPathDB" id="CryptoDB:Cvel_8198"/>
<protein>
    <recommendedName>
        <fullName evidence="3">CBM20 domain-containing protein</fullName>
    </recommendedName>
</protein>
<reference evidence="2" key="1">
    <citation type="submission" date="2014-11" db="EMBL/GenBank/DDBJ databases">
        <authorList>
            <person name="Otto D Thomas"/>
            <person name="Naeem Raeece"/>
        </authorList>
    </citation>
    <scope>NUCLEOTIDE SEQUENCE</scope>
</reference>
<dbReference type="Gene3D" id="2.60.40.10">
    <property type="entry name" value="Immunoglobulins"/>
    <property type="match status" value="1"/>
</dbReference>
<feature type="region of interest" description="Disordered" evidence="1">
    <location>
        <begin position="326"/>
        <end position="357"/>
    </location>
</feature>
<evidence type="ECO:0000313" key="2">
    <source>
        <dbReference type="EMBL" id="CEM47130.1"/>
    </source>
</evidence>
<dbReference type="GO" id="GO:0030246">
    <property type="term" value="F:carbohydrate binding"/>
    <property type="evidence" value="ECO:0007669"/>
    <property type="project" value="InterPro"/>
</dbReference>